<keyword evidence="2" id="KW-1185">Reference proteome</keyword>
<dbReference type="Proteomes" id="UP000664073">
    <property type="component" value="Unassembled WGS sequence"/>
</dbReference>
<evidence type="ECO:0000313" key="2">
    <source>
        <dbReference type="Proteomes" id="UP000664073"/>
    </source>
</evidence>
<dbReference type="EMBL" id="JAFVMH010000007">
    <property type="protein sequence ID" value="MBO1326052.1"/>
    <property type="molecule type" value="Genomic_DNA"/>
</dbReference>
<comment type="caution">
    <text evidence="1">The sequence shown here is derived from an EMBL/GenBank/DDBJ whole genome shotgun (WGS) entry which is preliminary data.</text>
</comment>
<accession>A0A939KQZ3</accession>
<evidence type="ECO:0008006" key="3">
    <source>
        <dbReference type="Google" id="ProtNLM"/>
    </source>
</evidence>
<name>A0A939KQZ3_9PROT</name>
<dbReference type="RefSeq" id="WP_207846741.1">
    <property type="nucleotide sequence ID" value="NZ_JAFVMH010000007.1"/>
</dbReference>
<organism evidence="1 2">
    <name type="scientific">Acetobacter garciniae</name>
    <dbReference type="NCBI Taxonomy" id="2817435"/>
    <lineage>
        <taxon>Bacteria</taxon>
        <taxon>Pseudomonadati</taxon>
        <taxon>Pseudomonadota</taxon>
        <taxon>Alphaproteobacteria</taxon>
        <taxon>Acetobacterales</taxon>
        <taxon>Acetobacteraceae</taxon>
        <taxon>Acetobacter</taxon>
    </lineage>
</organism>
<sequence>MFSIALRATGVVNAPITATVRSSTGNVVQADGAVTPQYSAASLQIEVQALSTQDLRQIDTISQQADMRAVYMNAPLRALNRPLQLGGDMLSFYGSDWLVTQVLEDWGNGEWVKVVVTRQDPPPATPAPSVTGAA</sequence>
<reference evidence="1" key="1">
    <citation type="submission" date="2021-03" db="EMBL/GenBank/DDBJ databases">
        <title>The complete genome sequence of Acetobacter sp. TBRC 12339.</title>
        <authorList>
            <person name="Charoenyingcharoen P."/>
            <person name="Yukphan P."/>
        </authorList>
    </citation>
    <scope>NUCLEOTIDE SEQUENCE</scope>
    <source>
        <strain evidence="1">TBRC 12339</strain>
    </source>
</reference>
<dbReference type="AlphaFoldDB" id="A0A939KQZ3"/>
<protein>
    <recommendedName>
        <fullName evidence="3">Burkholderia phage Bcep781 gp06</fullName>
    </recommendedName>
</protein>
<gene>
    <name evidence="1" type="ORF">J2D77_12910</name>
</gene>
<evidence type="ECO:0000313" key="1">
    <source>
        <dbReference type="EMBL" id="MBO1326052.1"/>
    </source>
</evidence>
<proteinExistence type="predicted"/>